<evidence type="ECO:0000256" key="9">
    <source>
        <dbReference type="SAM" id="Phobius"/>
    </source>
</evidence>
<evidence type="ECO:0000256" key="5">
    <source>
        <dbReference type="ARBA" id="ARBA00022970"/>
    </source>
</evidence>
<evidence type="ECO:0000259" key="10">
    <source>
        <dbReference type="Pfam" id="PF01490"/>
    </source>
</evidence>
<proteinExistence type="inferred from homology"/>
<dbReference type="STRING" id="337451.A0A3S3NYG3"/>
<sequence>MTSGAQVDGRSDKEKSIDDWLPITSSRNAKWWYSAFHNVTAIVGAGVLSLPYAMGPGIAVLVLSWIITLYTLWQMVEMHEMVPGKRFDRYHELGQHAFGEKLGLWIVVPQQLICEVGVDIVYMVTGGKSLKKFHDVICAPHCKDIKTTYFIMIFASVHFVLSQLPNFNSISGVSLAAAVMSLSYSTIAWGASVHKGRQPDVDYGYKAHTAGGTVLNFFTSLGDVAFAYAGHNVVLEIQATIPSTPGKPSKKPMWKGVVVAYITVAICYFPVALIGYWAFGNSVEDNVLISLEKPRWLIALANMFVVIHVIGSYQIFAMPVFDMMETVLVKKLHFTPSLTLRLISRSLYVAFTMFVAITFPFFGGLLGFFGGFAFAPTTYFLPCIMWLAIYKPKRFSLSWTTNWICITVGIMLIVLGPAGALRTIILQAKTYKFYN</sequence>
<feature type="transmembrane region" description="Helical" evidence="9">
    <location>
        <begin position="31"/>
        <end position="52"/>
    </location>
</feature>
<comment type="subcellular location">
    <subcellularLocation>
        <location evidence="1">Cell membrane</location>
        <topology evidence="1">Multi-pass membrane protein</topology>
    </subcellularLocation>
</comment>
<feature type="transmembrane region" description="Helical" evidence="9">
    <location>
        <begin position="58"/>
        <end position="76"/>
    </location>
</feature>
<keyword evidence="12" id="KW-1185">Reference proteome</keyword>
<protein>
    <submittedName>
        <fullName evidence="11">Lysine histidine transporter 1-like protein</fullName>
    </submittedName>
</protein>
<comment type="similarity">
    <text evidence="8">Belongs to the amino acid/polyamine transporter 2 family. Amino acid/auxin permease (AAAP) (TC 2.A.18.2) subfamily.</text>
</comment>
<evidence type="ECO:0000256" key="4">
    <source>
        <dbReference type="ARBA" id="ARBA00022692"/>
    </source>
</evidence>
<evidence type="ECO:0000256" key="3">
    <source>
        <dbReference type="ARBA" id="ARBA00022475"/>
    </source>
</evidence>
<feature type="transmembrane region" description="Helical" evidence="9">
    <location>
        <begin position="299"/>
        <end position="321"/>
    </location>
</feature>
<gene>
    <name evidence="11" type="ORF">CKAN_02631600</name>
</gene>
<evidence type="ECO:0000256" key="7">
    <source>
        <dbReference type="ARBA" id="ARBA00023136"/>
    </source>
</evidence>
<evidence type="ECO:0000256" key="6">
    <source>
        <dbReference type="ARBA" id="ARBA00022989"/>
    </source>
</evidence>
<evidence type="ECO:0000256" key="8">
    <source>
        <dbReference type="ARBA" id="ARBA00061463"/>
    </source>
</evidence>
<evidence type="ECO:0000256" key="2">
    <source>
        <dbReference type="ARBA" id="ARBA00022448"/>
    </source>
</evidence>
<evidence type="ECO:0000313" key="11">
    <source>
        <dbReference type="EMBL" id="RWR96911.1"/>
    </source>
</evidence>
<name>A0A3S3NYG3_9MAGN</name>
<dbReference type="GO" id="GO:0015171">
    <property type="term" value="F:amino acid transmembrane transporter activity"/>
    <property type="evidence" value="ECO:0007669"/>
    <property type="project" value="UniProtKB-ARBA"/>
</dbReference>
<feature type="transmembrane region" description="Helical" evidence="9">
    <location>
        <begin position="368"/>
        <end position="390"/>
    </location>
</feature>
<keyword evidence="4 9" id="KW-0812">Transmembrane</keyword>
<evidence type="ECO:0000313" key="12">
    <source>
        <dbReference type="Proteomes" id="UP000283530"/>
    </source>
</evidence>
<dbReference type="EMBL" id="QPKB01000012">
    <property type="protein sequence ID" value="RWR96911.1"/>
    <property type="molecule type" value="Genomic_DNA"/>
</dbReference>
<evidence type="ECO:0000256" key="1">
    <source>
        <dbReference type="ARBA" id="ARBA00004651"/>
    </source>
</evidence>
<feature type="domain" description="Amino acid transporter transmembrane" evidence="10">
    <location>
        <begin position="28"/>
        <end position="420"/>
    </location>
</feature>
<comment type="caution">
    <text evidence="11">The sequence shown here is derived from an EMBL/GenBank/DDBJ whole genome shotgun (WGS) entry which is preliminary data.</text>
</comment>
<feature type="transmembrane region" description="Helical" evidence="9">
    <location>
        <begin position="342"/>
        <end position="362"/>
    </location>
</feature>
<keyword evidence="3" id="KW-1003">Cell membrane</keyword>
<keyword evidence="7 9" id="KW-0472">Membrane</keyword>
<dbReference type="GO" id="GO:0005886">
    <property type="term" value="C:plasma membrane"/>
    <property type="evidence" value="ECO:0007669"/>
    <property type="project" value="UniProtKB-SubCell"/>
</dbReference>
<keyword evidence="6 9" id="KW-1133">Transmembrane helix</keyword>
<feature type="transmembrane region" description="Helical" evidence="9">
    <location>
        <begin position="402"/>
        <end position="425"/>
    </location>
</feature>
<dbReference type="FunFam" id="1.20.1740.10:FF:000033">
    <property type="entry name" value="Lysine histidine transporter 1"/>
    <property type="match status" value="1"/>
</dbReference>
<reference evidence="11 12" key="1">
    <citation type="journal article" date="2019" name="Nat. Plants">
        <title>Stout camphor tree genome fills gaps in understanding of flowering plant genome evolution.</title>
        <authorList>
            <person name="Chaw S.M."/>
            <person name="Liu Y.C."/>
            <person name="Wu Y.W."/>
            <person name="Wang H.Y."/>
            <person name="Lin C.I."/>
            <person name="Wu C.S."/>
            <person name="Ke H.M."/>
            <person name="Chang L.Y."/>
            <person name="Hsu C.Y."/>
            <person name="Yang H.T."/>
            <person name="Sudianto E."/>
            <person name="Hsu M.H."/>
            <person name="Wu K.P."/>
            <person name="Wang L.N."/>
            <person name="Leebens-Mack J.H."/>
            <person name="Tsai I.J."/>
        </authorList>
    </citation>
    <scope>NUCLEOTIDE SEQUENCE [LARGE SCALE GENOMIC DNA]</scope>
    <source>
        <strain evidence="12">cv. Chaw 1501</strain>
        <tissue evidence="11">Young leaves</tissue>
    </source>
</reference>
<keyword evidence="5" id="KW-0029">Amino-acid transport</keyword>
<dbReference type="Pfam" id="PF01490">
    <property type="entry name" value="Aa_trans"/>
    <property type="match status" value="1"/>
</dbReference>
<dbReference type="OrthoDB" id="40134at2759"/>
<dbReference type="AlphaFoldDB" id="A0A3S3NYG3"/>
<accession>A0A3S3NYG3</accession>
<organism evidence="11 12">
    <name type="scientific">Cinnamomum micranthum f. kanehirae</name>
    <dbReference type="NCBI Taxonomy" id="337451"/>
    <lineage>
        <taxon>Eukaryota</taxon>
        <taxon>Viridiplantae</taxon>
        <taxon>Streptophyta</taxon>
        <taxon>Embryophyta</taxon>
        <taxon>Tracheophyta</taxon>
        <taxon>Spermatophyta</taxon>
        <taxon>Magnoliopsida</taxon>
        <taxon>Magnoliidae</taxon>
        <taxon>Laurales</taxon>
        <taxon>Lauraceae</taxon>
        <taxon>Cinnamomum</taxon>
    </lineage>
</organism>
<keyword evidence="2" id="KW-0813">Transport</keyword>
<feature type="transmembrane region" description="Helical" evidence="9">
    <location>
        <begin position="257"/>
        <end position="279"/>
    </location>
</feature>
<dbReference type="Proteomes" id="UP000283530">
    <property type="component" value="Unassembled WGS sequence"/>
</dbReference>
<dbReference type="PANTHER" id="PTHR48017">
    <property type="entry name" value="OS05G0424000 PROTEIN-RELATED"/>
    <property type="match status" value="1"/>
</dbReference>
<dbReference type="InterPro" id="IPR013057">
    <property type="entry name" value="AA_transpt_TM"/>
</dbReference>